<keyword evidence="2" id="KW-0472">Membrane</keyword>
<dbReference type="OrthoDB" id="2249645at2759"/>
<feature type="transmembrane region" description="Helical" evidence="2">
    <location>
        <begin position="546"/>
        <end position="566"/>
    </location>
</feature>
<accession>A0A068RQ37</accession>
<feature type="transmembrane region" description="Helical" evidence="2">
    <location>
        <begin position="108"/>
        <end position="129"/>
    </location>
</feature>
<feature type="transmembrane region" description="Helical" evidence="2">
    <location>
        <begin position="63"/>
        <end position="88"/>
    </location>
</feature>
<feature type="compositionally biased region" description="Polar residues" evidence="1">
    <location>
        <begin position="42"/>
        <end position="54"/>
    </location>
</feature>
<dbReference type="Proteomes" id="UP000027586">
    <property type="component" value="Unassembled WGS sequence"/>
</dbReference>
<keyword evidence="2" id="KW-1133">Transmembrane helix</keyword>
<keyword evidence="4" id="KW-1185">Reference proteome</keyword>
<reference evidence="3" key="1">
    <citation type="submission" date="2013-08" db="EMBL/GenBank/DDBJ databases">
        <title>Gene expansion shapes genome architecture in the human pathogen Lichtheimia corymbifera: an evolutionary genomics analysis in the ancient terrestrial Mucorales (Mucoromycotina).</title>
        <authorList>
            <person name="Schwartze V.U."/>
            <person name="Winter S."/>
            <person name="Shelest E."/>
            <person name="Marcet-Houben M."/>
            <person name="Horn F."/>
            <person name="Wehner S."/>
            <person name="Hoffmann K."/>
            <person name="Riege K."/>
            <person name="Sammeth M."/>
            <person name="Nowrousian M."/>
            <person name="Valiante V."/>
            <person name="Linde J."/>
            <person name="Jacobsen I.D."/>
            <person name="Marz M."/>
            <person name="Brakhage A.A."/>
            <person name="Gabaldon T."/>
            <person name="Bocker S."/>
            <person name="Voigt K."/>
        </authorList>
    </citation>
    <scope>NUCLEOTIDE SEQUENCE [LARGE SCALE GENOMIC DNA]</scope>
    <source>
        <strain evidence="3">FSU 9682</strain>
    </source>
</reference>
<evidence type="ECO:0000256" key="2">
    <source>
        <dbReference type="SAM" id="Phobius"/>
    </source>
</evidence>
<dbReference type="AlphaFoldDB" id="A0A068RQ37"/>
<evidence type="ECO:0000256" key="1">
    <source>
        <dbReference type="SAM" id="MobiDB-lite"/>
    </source>
</evidence>
<dbReference type="VEuPathDB" id="FungiDB:LCOR_03792.1"/>
<evidence type="ECO:0000313" key="4">
    <source>
        <dbReference type="Proteomes" id="UP000027586"/>
    </source>
</evidence>
<gene>
    <name evidence="3" type="ORF">LCOR_03792.1</name>
</gene>
<dbReference type="Pfam" id="PF11374">
    <property type="entry name" value="DUF3176"/>
    <property type="match status" value="1"/>
</dbReference>
<name>A0A068RQ37_9FUNG</name>
<keyword evidence="2" id="KW-0812">Transmembrane</keyword>
<protein>
    <submittedName>
        <fullName evidence="3">Uncharacterized protein</fullName>
    </submittedName>
</protein>
<evidence type="ECO:0000313" key="3">
    <source>
        <dbReference type="EMBL" id="CDH52303.1"/>
    </source>
</evidence>
<dbReference type="InterPro" id="IPR021514">
    <property type="entry name" value="DUF3176"/>
</dbReference>
<feature type="region of interest" description="Disordered" evidence="1">
    <location>
        <begin position="17"/>
        <end position="55"/>
    </location>
</feature>
<sequence length="652" mass="74639">MESDIKDNKQQEIVELQEIELKHATKEEIPDSTQESEKKNDIAQQSTTIPTNKQPPIEERSSFFTIFSLPLFNAVATIIFIAITILAFSMAYGMPVEAHIAGMSYPSFIGLMMALILLLLGDGIGYALSEYKWIRFERKNTPLSLLEAYDACSNGLGGVFRSIYSFRLDYVLAIAILFHFGILATAPLAQHVLLQNASNDFVNCMKADSSLSGQITNISREDFTTYNPDTQDPRSIRQYIDHSLITRAFRLGFTGWLFYYNEQNNTLGWDPHLRLPCPGEALSCNYTTTVTMPYLKPVCQKGIFNTTIVDTIFGNTTKLLDIFFEPNDLYEGGMKLISEYQSYQAFFYHSSMENSTAYYLNNLTQPYPESARRVVQPRFVALMKNESFNDGGVTAWHAEDLLYAARIHDCTFQPMINVSEYVMEDQKLTRRRVISSTPVEMDYDALNDPAYWQRYGEEGTDYTMANMYALQLSVLRNMIIDIDKAFPPFQNDKMFYQFDTFMYKMSDTVAENIAMLPPPSHQGDPIEVDTVCMRPYMQFRPDPASYLPLMLCLLIPLFWWLLTWLWSLKQAGWISRGSSQIALVLHDLTSTVRRRLGDLSYMDQFSMMIAARSVRTKLGEPKSDQISSDPLVFGHRNDVDPRSLLRGRRKSI</sequence>
<feature type="compositionally biased region" description="Basic and acidic residues" evidence="1">
    <location>
        <begin position="19"/>
        <end position="41"/>
    </location>
</feature>
<dbReference type="EMBL" id="CBTN010000012">
    <property type="protein sequence ID" value="CDH52303.1"/>
    <property type="molecule type" value="Genomic_DNA"/>
</dbReference>
<comment type="caution">
    <text evidence="3">The sequence shown here is derived from an EMBL/GenBank/DDBJ whole genome shotgun (WGS) entry which is preliminary data.</text>
</comment>
<feature type="transmembrane region" description="Helical" evidence="2">
    <location>
        <begin position="170"/>
        <end position="189"/>
    </location>
</feature>
<proteinExistence type="predicted"/>
<organism evidence="3 4">
    <name type="scientific">Lichtheimia corymbifera JMRC:FSU:9682</name>
    <dbReference type="NCBI Taxonomy" id="1263082"/>
    <lineage>
        <taxon>Eukaryota</taxon>
        <taxon>Fungi</taxon>
        <taxon>Fungi incertae sedis</taxon>
        <taxon>Mucoromycota</taxon>
        <taxon>Mucoromycotina</taxon>
        <taxon>Mucoromycetes</taxon>
        <taxon>Mucorales</taxon>
        <taxon>Lichtheimiaceae</taxon>
        <taxon>Lichtheimia</taxon>
    </lineage>
</organism>